<keyword evidence="2" id="KW-1185">Reference proteome</keyword>
<sequence>MNPCSTMKTHFYPLIYPLNLPSKTISTLKQLLYILLNCLFITNLQFFPGYGFLLVVPEQDEFFPVTANSEPEALEDTFNRQQDGGSTVTASGGDVDVNHMELSTSFSGTEGLHYSLLEIS</sequence>
<accession>A0ACB0JHS2</accession>
<organism evidence="1 2">
    <name type="scientific">Trifolium pratense</name>
    <name type="common">Red clover</name>
    <dbReference type="NCBI Taxonomy" id="57577"/>
    <lineage>
        <taxon>Eukaryota</taxon>
        <taxon>Viridiplantae</taxon>
        <taxon>Streptophyta</taxon>
        <taxon>Embryophyta</taxon>
        <taxon>Tracheophyta</taxon>
        <taxon>Spermatophyta</taxon>
        <taxon>Magnoliopsida</taxon>
        <taxon>eudicotyledons</taxon>
        <taxon>Gunneridae</taxon>
        <taxon>Pentapetalae</taxon>
        <taxon>rosids</taxon>
        <taxon>fabids</taxon>
        <taxon>Fabales</taxon>
        <taxon>Fabaceae</taxon>
        <taxon>Papilionoideae</taxon>
        <taxon>50 kb inversion clade</taxon>
        <taxon>NPAAA clade</taxon>
        <taxon>Hologalegina</taxon>
        <taxon>IRL clade</taxon>
        <taxon>Trifolieae</taxon>
        <taxon>Trifolium</taxon>
    </lineage>
</organism>
<evidence type="ECO:0000313" key="1">
    <source>
        <dbReference type="EMBL" id="CAJ2643022.1"/>
    </source>
</evidence>
<gene>
    <name evidence="1" type="ORF">MILVUS5_LOCUS12357</name>
</gene>
<proteinExistence type="predicted"/>
<reference evidence="1" key="1">
    <citation type="submission" date="2023-10" db="EMBL/GenBank/DDBJ databases">
        <authorList>
            <person name="Rodriguez Cubillos JULIANA M."/>
            <person name="De Vega J."/>
        </authorList>
    </citation>
    <scope>NUCLEOTIDE SEQUENCE</scope>
</reference>
<name>A0ACB0JHS2_TRIPR</name>
<protein>
    <submittedName>
        <fullName evidence="1">Uncharacterized protein</fullName>
    </submittedName>
</protein>
<dbReference type="Proteomes" id="UP001177021">
    <property type="component" value="Unassembled WGS sequence"/>
</dbReference>
<comment type="caution">
    <text evidence="1">The sequence shown here is derived from an EMBL/GenBank/DDBJ whole genome shotgun (WGS) entry which is preliminary data.</text>
</comment>
<dbReference type="EMBL" id="CASHSV030000034">
    <property type="protein sequence ID" value="CAJ2643022.1"/>
    <property type="molecule type" value="Genomic_DNA"/>
</dbReference>
<evidence type="ECO:0000313" key="2">
    <source>
        <dbReference type="Proteomes" id="UP001177021"/>
    </source>
</evidence>